<keyword evidence="7" id="KW-0315">Glutamine amidotransferase</keyword>
<dbReference type="InterPro" id="IPR029062">
    <property type="entry name" value="Class_I_gatase-like"/>
</dbReference>
<keyword evidence="1" id="KW-0963">Cytoplasm</keyword>
<evidence type="ECO:0000256" key="6">
    <source>
        <dbReference type="ARBA" id="ARBA00022840"/>
    </source>
</evidence>
<dbReference type="GO" id="GO:0004642">
    <property type="term" value="F:phosphoribosylformylglycinamidine synthase activity"/>
    <property type="evidence" value="ECO:0007669"/>
    <property type="project" value="UniProtKB-EC"/>
</dbReference>
<dbReference type="SUPFAM" id="SSF52317">
    <property type="entry name" value="Class I glutamine amidotransferase-like"/>
    <property type="match status" value="1"/>
</dbReference>
<dbReference type="PANTHER" id="PTHR47552">
    <property type="entry name" value="PHOSPHORIBOSYLFORMYLGLYCINAMIDINE SYNTHASE SUBUNIT PURQ"/>
    <property type="match status" value="1"/>
</dbReference>
<dbReference type="GO" id="GO:0005524">
    <property type="term" value="F:ATP binding"/>
    <property type="evidence" value="ECO:0007669"/>
    <property type="project" value="UniProtKB-KW"/>
</dbReference>
<evidence type="ECO:0000256" key="5">
    <source>
        <dbReference type="ARBA" id="ARBA00022801"/>
    </source>
</evidence>
<comment type="caution">
    <text evidence="8">The sequence shown here is derived from an EMBL/GenBank/DDBJ whole genome shotgun (WGS) entry which is preliminary data.</text>
</comment>
<dbReference type="PANTHER" id="PTHR47552:SF1">
    <property type="entry name" value="PHOSPHORIBOSYLFORMYLGLYCINAMIDINE SYNTHASE SUBUNIT PURQ"/>
    <property type="match status" value="1"/>
</dbReference>
<evidence type="ECO:0000313" key="9">
    <source>
        <dbReference type="Proteomes" id="UP000777784"/>
    </source>
</evidence>
<keyword evidence="3" id="KW-0547">Nucleotide-binding</keyword>
<keyword evidence="2 8" id="KW-0436">Ligase</keyword>
<dbReference type="SMART" id="SM01211">
    <property type="entry name" value="GATase_5"/>
    <property type="match status" value="1"/>
</dbReference>
<dbReference type="Proteomes" id="UP000777784">
    <property type="component" value="Unassembled WGS sequence"/>
</dbReference>
<dbReference type="PROSITE" id="PS51273">
    <property type="entry name" value="GATASE_TYPE_1"/>
    <property type="match status" value="1"/>
</dbReference>
<organism evidence="8 9">
    <name type="scientific">Eiseniibacteriota bacterium</name>
    <dbReference type="NCBI Taxonomy" id="2212470"/>
    <lineage>
        <taxon>Bacteria</taxon>
        <taxon>Candidatus Eiseniibacteriota</taxon>
    </lineage>
</organism>
<keyword evidence="5" id="KW-0378">Hydrolase</keyword>
<evidence type="ECO:0000256" key="3">
    <source>
        <dbReference type="ARBA" id="ARBA00022741"/>
    </source>
</evidence>
<keyword evidence="6" id="KW-0067">ATP-binding</keyword>
<dbReference type="AlphaFoldDB" id="A0A948W5R0"/>
<dbReference type="GO" id="GO:0016787">
    <property type="term" value="F:hydrolase activity"/>
    <property type="evidence" value="ECO:0007669"/>
    <property type="project" value="UniProtKB-KW"/>
</dbReference>
<dbReference type="EMBL" id="JAHJDP010000028">
    <property type="protein sequence ID" value="MBU2690280.1"/>
    <property type="molecule type" value="Genomic_DNA"/>
</dbReference>
<sequence>MMTSSHLQVAVLQFPGSNCEEETAWSLASVGLKPWIHRWNEPASLLQKAAAVVLPGGFSFQDRVRAGALAGKLPLMEAVVEMASAGKPVLGICNGAQILVEAGLLPGLEGERVEMTLAGNRMTGRSGYYSRWVHLEVKDVAADCLFTQTLKPGDLLPLPVAHAEGRFYTIDQKVSSMLDELVPLAYVDPENQGSSPFPWNPNGSLLSAAGVMNRKGNVLGLMPHPERALWMHQVPPTLDGAWGEERRRFIQARSEGPGWHIFRSLALSLRYLPRSSQQGGVS</sequence>
<dbReference type="InterPro" id="IPR010075">
    <property type="entry name" value="PRibForGlyAmidine_synth_PurQ"/>
</dbReference>
<reference evidence="8" key="1">
    <citation type="submission" date="2021-05" db="EMBL/GenBank/DDBJ databases">
        <title>Energy efficiency and biological interactions define the core microbiome of deep oligotrophic groundwater.</title>
        <authorList>
            <person name="Mehrshad M."/>
            <person name="Lopez-Fernandez M."/>
            <person name="Bell E."/>
            <person name="Bernier-Latmani R."/>
            <person name="Bertilsson S."/>
            <person name="Dopson M."/>
        </authorList>
    </citation>
    <scope>NUCLEOTIDE SEQUENCE</scope>
    <source>
        <strain evidence="8">Modern_marine.mb.64</strain>
    </source>
</reference>
<dbReference type="PIRSF" id="PIRSF001586">
    <property type="entry name" value="FGAM_synth_I"/>
    <property type="match status" value="1"/>
</dbReference>
<dbReference type="NCBIfam" id="TIGR01737">
    <property type="entry name" value="FGAM_synth_I"/>
    <property type="match status" value="1"/>
</dbReference>
<evidence type="ECO:0000256" key="1">
    <source>
        <dbReference type="ARBA" id="ARBA00022490"/>
    </source>
</evidence>
<keyword evidence="4" id="KW-0658">Purine biosynthesis</keyword>
<evidence type="ECO:0000313" key="8">
    <source>
        <dbReference type="EMBL" id="MBU2690280.1"/>
    </source>
</evidence>
<name>A0A948W5R0_UNCEI</name>
<dbReference type="GO" id="GO:0006189">
    <property type="term" value="P:'de novo' IMP biosynthetic process"/>
    <property type="evidence" value="ECO:0007669"/>
    <property type="project" value="InterPro"/>
</dbReference>
<gene>
    <name evidence="8" type="primary">purQ</name>
    <name evidence="8" type="ORF">KJ970_05070</name>
</gene>
<protein>
    <submittedName>
        <fullName evidence="8">Phosphoribosylformylglycinamidine synthase I</fullName>
        <ecNumber evidence="8">6.3.5.3</ecNumber>
    </submittedName>
</protein>
<evidence type="ECO:0000256" key="4">
    <source>
        <dbReference type="ARBA" id="ARBA00022755"/>
    </source>
</evidence>
<dbReference type="Pfam" id="PF13507">
    <property type="entry name" value="GATase_5"/>
    <property type="match status" value="1"/>
</dbReference>
<accession>A0A948W5R0</accession>
<evidence type="ECO:0000256" key="2">
    <source>
        <dbReference type="ARBA" id="ARBA00022598"/>
    </source>
</evidence>
<evidence type="ECO:0000256" key="7">
    <source>
        <dbReference type="ARBA" id="ARBA00022962"/>
    </source>
</evidence>
<dbReference type="Gene3D" id="3.40.50.880">
    <property type="match status" value="1"/>
</dbReference>
<dbReference type="EC" id="6.3.5.3" evidence="8"/>
<proteinExistence type="predicted"/>